<keyword evidence="8" id="KW-1185">Reference proteome</keyword>
<reference evidence="7 8" key="1">
    <citation type="journal article" date="2010" name="Proc. Natl. Acad. Sci. U.S.A.">
        <title>Insights into evolution of multicellular fungi from the assembled chromosomes of the mushroom Coprinopsis cinerea (Coprinus cinereus).</title>
        <authorList>
            <person name="Stajich J.E."/>
            <person name="Wilke S.K."/>
            <person name="Ahren D."/>
            <person name="Au C.H."/>
            <person name="Birren B.W."/>
            <person name="Borodovsky M."/>
            <person name="Burns C."/>
            <person name="Canback B."/>
            <person name="Casselton L.A."/>
            <person name="Cheng C.K."/>
            <person name="Deng J."/>
            <person name="Dietrich F.S."/>
            <person name="Fargo D.C."/>
            <person name="Farman M.L."/>
            <person name="Gathman A.C."/>
            <person name="Goldberg J."/>
            <person name="Guigo R."/>
            <person name="Hoegger P.J."/>
            <person name="Hooker J.B."/>
            <person name="Huggins A."/>
            <person name="James T.Y."/>
            <person name="Kamada T."/>
            <person name="Kilaru S."/>
            <person name="Kodira C."/>
            <person name="Kues U."/>
            <person name="Kupfer D."/>
            <person name="Kwan H.S."/>
            <person name="Lomsadze A."/>
            <person name="Li W."/>
            <person name="Lilly W.W."/>
            <person name="Ma L.J."/>
            <person name="Mackey A.J."/>
            <person name="Manning G."/>
            <person name="Martin F."/>
            <person name="Muraguchi H."/>
            <person name="Natvig D.O."/>
            <person name="Palmerini H."/>
            <person name="Ramesh M.A."/>
            <person name="Rehmeyer C.J."/>
            <person name="Roe B.A."/>
            <person name="Shenoy N."/>
            <person name="Stanke M."/>
            <person name="Ter-Hovhannisyan V."/>
            <person name="Tunlid A."/>
            <person name="Velagapudi R."/>
            <person name="Vision T.J."/>
            <person name="Zeng Q."/>
            <person name="Zolan M.E."/>
            <person name="Pukkila P.J."/>
        </authorList>
    </citation>
    <scope>NUCLEOTIDE SEQUENCE [LARGE SCALE GENOMIC DNA]</scope>
    <source>
        <strain evidence="8">Okayama-7 / 130 / ATCC MYA-4618 / FGSC 9003</strain>
    </source>
</reference>
<feature type="compositionally biased region" description="Polar residues" evidence="5">
    <location>
        <begin position="161"/>
        <end position="178"/>
    </location>
</feature>
<evidence type="ECO:0000256" key="2">
    <source>
        <dbReference type="ARBA" id="ARBA00022490"/>
    </source>
</evidence>
<evidence type="ECO:0000256" key="4">
    <source>
        <dbReference type="ARBA" id="ARBA00022917"/>
    </source>
</evidence>
<dbReference type="GO" id="GO:0016787">
    <property type="term" value="F:hydrolase activity"/>
    <property type="evidence" value="ECO:0007669"/>
    <property type="project" value="UniProtKB-KW"/>
</dbReference>
<feature type="compositionally biased region" description="Acidic residues" evidence="5">
    <location>
        <begin position="14"/>
        <end position="29"/>
    </location>
</feature>
<dbReference type="eggNOG" id="ENOG502SDHE">
    <property type="taxonomic scope" value="Eukaryota"/>
</dbReference>
<organism evidence="7 8">
    <name type="scientific">Coprinopsis cinerea (strain Okayama-7 / 130 / ATCC MYA-4618 / FGSC 9003)</name>
    <name type="common">Inky cap fungus</name>
    <name type="synonym">Hormographiella aspergillata</name>
    <dbReference type="NCBI Taxonomy" id="240176"/>
    <lineage>
        <taxon>Eukaryota</taxon>
        <taxon>Fungi</taxon>
        <taxon>Dikarya</taxon>
        <taxon>Basidiomycota</taxon>
        <taxon>Agaricomycotina</taxon>
        <taxon>Agaricomycetes</taxon>
        <taxon>Agaricomycetidae</taxon>
        <taxon>Agaricales</taxon>
        <taxon>Agaricineae</taxon>
        <taxon>Psathyrellaceae</taxon>
        <taxon>Coprinopsis</taxon>
    </lineage>
</organism>
<dbReference type="InterPro" id="IPR015033">
    <property type="entry name" value="HBS1-like_N"/>
</dbReference>
<dbReference type="HOGENOM" id="CLU_021533_0_0_1"/>
<dbReference type="Proteomes" id="UP000001861">
    <property type="component" value="Unassembled WGS sequence"/>
</dbReference>
<dbReference type="GeneID" id="9379218"/>
<feature type="compositionally biased region" description="Polar residues" evidence="5">
    <location>
        <begin position="588"/>
        <end position="601"/>
    </location>
</feature>
<keyword evidence="4" id="KW-0648">Protein biosynthesis</keyword>
<feature type="compositionally biased region" description="Polar residues" evidence="5">
    <location>
        <begin position="285"/>
        <end position="311"/>
    </location>
</feature>
<dbReference type="EMBL" id="AACS02000005">
    <property type="protein sequence ID" value="EFI27668.1"/>
    <property type="molecule type" value="Genomic_DNA"/>
</dbReference>
<feature type="compositionally biased region" description="Low complexity" evidence="5">
    <location>
        <begin position="337"/>
        <end position="346"/>
    </location>
</feature>
<dbReference type="KEGG" id="cci:CC1G_14593"/>
<feature type="domain" description="HBS1-like protein N-terminal" evidence="6">
    <location>
        <begin position="17"/>
        <end position="87"/>
    </location>
</feature>
<comment type="caution">
    <text evidence="7">The sequence shown here is derived from an EMBL/GenBank/DDBJ whole genome shotgun (WGS) entry which is preliminary data.</text>
</comment>
<sequence>MSRHRDVRNLDISAELDDDALSDGGDEIGDPQHQAQLDDSYEQVRRTLGDEVVAEVSERNIRAVLWDSYFDVDQTIAWCLDEYERKRVAKERKDGDYYQTNADPSADAQWSRVPKIMQAQPDGGYLTVDDYEPTRHRLSTIDEKTERTDTIRHSISSATTSYGVYQDPNRSIDPSTIPVSPPASAIQRLSLYEGPPPTRPSSSVRSETPVQRSLESVPNIDVIPDIPSRSKSSDLDAKPLPPKPSKLSLLASSRASAVSSRTESSRSTGTTVTGSVKTFPALRPSPQSIATPSAISRLLPTTPSGSTVMTPVDSETSALVNAAIQKALEGEALDNAGSSKGSSTPRPRTPRSPSPTKQSSQGGSSQRAPVPRPTEQPGTGKGLSKLALLAQKKVEGRGPKLPKTTTEYLTPIANGSSVTTAITTSYQSLYSLTDPTKSSVLPKLDLVPLSSSASPANQSPKVSKLAMKAKRGSERSHPPQEIYEEEYTLASDSLFQASLPHYRASPSSFASLLVDNPNTADKDSPQASSSSSKGRSEGTADSLNSHPNRRKHKHAAPPTPLRSSTPSFAFDVPSPDDIVMKARKGTSLARTSPSVSSAGGR</sequence>
<evidence type="ECO:0000259" key="6">
    <source>
        <dbReference type="Pfam" id="PF08938"/>
    </source>
</evidence>
<dbReference type="RefSeq" id="XP_002911162.1">
    <property type="nucleotide sequence ID" value="XM_002911116.1"/>
</dbReference>
<dbReference type="GO" id="GO:0005737">
    <property type="term" value="C:cytoplasm"/>
    <property type="evidence" value="ECO:0007669"/>
    <property type="project" value="UniProtKB-SubCell"/>
</dbReference>
<evidence type="ECO:0000256" key="1">
    <source>
        <dbReference type="ARBA" id="ARBA00004496"/>
    </source>
</evidence>
<dbReference type="STRING" id="240176.D6RMG7"/>
<feature type="region of interest" description="Disordered" evidence="5">
    <location>
        <begin position="511"/>
        <end position="601"/>
    </location>
</feature>
<dbReference type="Pfam" id="PF08938">
    <property type="entry name" value="HBS1_N"/>
    <property type="match status" value="1"/>
</dbReference>
<feature type="region of interest" description="Disordered" evidence="5">
    <location>
        <begin position="1"/>
        <end position="38"/>
    </location>
</feature>
<evidence type="ECO:0000313" key="8">
    <source>
        <dbReference type="Proteomes" id="UP000001861"/>
    </source>
</evidence>
<dbReference type="AlphaFoldDB" id="D6RMG7"/>
<dbReference type="OMA" id="DTHHETH"/>
<dbReference type="OrthoDB" id="342024at2759"/>
<feature type="compositionally biased region" description="Polar residues" evidence="5">
    <location>
        <begin position="450"/>
        <end position="461"/>
    </location>
</feature>
<comment type="subcellular location">
    <subcellularLocation>
        <location evidence="1">Cytoplasm</location>
    </subcellularLocation>
</comment>
<feature type="compositionally biased region" description="Low complexity" evidence="5">
    <location>
        <begin position="245"/>
        <end position="278"/>
    </location>
</feature>
<feature type="region of interest" description="Disordered" evidence="5">
    <location>
        <begin position="450"/>
        <end position="485"/>
    </location>
</feature>
<dbReference type="InParanoid" id="D6RMG7"/>
<evidence type="ECO:0000313" key="7">
    <source>
        <dbReference type="EMBL" id="EFI27668.1"/>
    </source>
</evidence>
<proteinExistence type="predicted"/>
<protein>
    <recommendedName>
        <fullName evidence="6">HBS1-like protein N-terminal domain-containing protein</fullName>
    </recommendedName>
</protein>
<name>D6RMG7_COPC7</name>
<gene>
    <name evidence="7" type="ORF">CC1G_14593</name>
</gene>
<keyword evidence="3" id="KW-0378">Hydrolase</keyword>
<feature type="region of interest" description="Disordered" evidence="5">
    <location>
        <begin position="161"/>
        <end position="311"/>
    </location>
</feature>
<accession>D6RMG7</accession>
<dbReference type="GO" id="GO:0006412">
    <property type="term" value="P:translation"/>
    <property type="evidence" value="ECO:0007669"/>
    <property type="project" value="UniProtKB-KW"/>
</dbReference>
<dbReference type="VEuPathDB" id="FungiDB:CC1G_14593"/>
<keyword evidence="2" id="KW-0963">Cytoplasm</keyword>
<feature type="region of interest" description="Disordered" evidence="5">
    <location>
        <begin position="330"/>
        <end position="407"/>
    </location>
</feature>
<evidence type="ECO:0000256" key="5">
    <source>
        <dbReference type="SAM" id="MobiDB-lite"/>
    </source>
</evidence>
<evidence type="ECO:0000256" key="3">
    <source>
        <dbReference type="ARBA" id="ARBA00022801"/>
    </source>
</evidence>
<feature type="compositionally biased region" description="Low complexity" evidence="5">
    <location>
        <begin position="200"/>
        <end position="210"/>
    </location>
</feature>